<dbReference type="RefSeq" id="XP_008585292.1">
    <property type="nucleotide sequence ID" value="XM_008587070.1"/>
</dbReference>
<feature type="region of interest" description="Disordered" evidence="1">
    <location>
        <begin position="428"/>
        <end position="447"/>
    </location>
</feature>
<feature type="compositionally biased region" description="Basic residues" evidence="1">
    <location>
        <begin position="210"/>
        <end position="221"/>
    </location>
</feature>
<dbReference type="GeneID" id="103602647"/>
<feature type="region of interest" description="Disordered" evidence="1">
    <location>
        <begin position="47"/>
        <end position="105"/>
    </location>
</feature>
<organism evidence="2 3">
    <name type="scientific">Galeopterus variegatus</name>
    <name type="common">Malayan flying lemur</name>
    <name type="synonym">Cynocephalus variegatus</name>
    <dbReference type="NCBI Taxonomy" id="482537"/>
    <lineage>
        <taxon>Eukaryota</taxon>
        <taxon>Metazoa</taxon>
        <taxon>Chordata</taxon>
        <taxon>Craniata</taxon>
        <taxon>Vertebrata</taxon>
        <taxon>Euteleostomi</taxon>
        <taxon>Mammalia</taxon>
        <taxon>Eutheria</taxon>
        <taxon>Euarchontoglires</taxon>
        <taxon>Dermoptera</taxon>
        <taxon>Cynocephalidae</taxon>
        <taxon>Galeopterus</taxon>
    </lineage>
</organism>
<feature type="region of interest" description="Disordered" evidence="1">
    <location>
        <begin position="133"/>
        <end position="254"/>
    </location>
</feature>
<protein>
    <submittedName>
        <fullName evidence="3">Tetratricopeptide repeat protein 6</fullName>
    </submittedName>
</protein>
<feature type="compositionally biased region" description="Polar residues" evidence="1">
    <location>
        <begin position="398"/>
        <end position="411"/>
    </location>
</feature>
<accession>A0ABM0RXF1</accession>
<evidence type="ECO:0000313" key="2">
    <source>
        <dbReference type="Proteomes" id="UP000694923"/>
    </source>
</evidence>
<gene>
    <name evidence="3" type="primary">TTC6</name>
</gene>
<feature type="non-terminal residue" evidence="3">
    <location>
        <position position="519"/>
    </location>
</feature>
<feature type="compositionally biased region" description="Low complexity" evidence="1">
    <location>
        <begin position="90"/>
        <end position="104"/>
    </location>
</feature>
<feature type="region of interest" description="Disordered" evidence="1">
    <location>
        <begin position="379"/>
        <end position="412"/>
    </location>
</feature>
<reference evidence="3" key="1">
    <citation type="submission" date="2025-08" db="UniProtKB">
        <authorList>
            <consortium name="RefSeq"/>
        </authorList>
    </citation>
    <scope>IDENTIFICATION</scope>
</reference>
<name>A0ABM0RXF1_GALVR</name>
<keyword evidence="2" id="KW-1185">Reference proteome</keyword>
<proteinExistence type="predicted"/>
<evidence type="ECO:0000256" key="1">
    <source>
        <dbReference type="SAM" id="MobiDB-lite"/>
    </source>
</evidence>
<feature type="compositionally biased region" description="Polar residues" evidence="1">
    <location>
        <begin position="222"/>
        <end position="235"/>
    </location>
</feature>
<dbReference type="Proteomes" id="UP000694923">
    <property type="component" value="Unplaced"/>
</dbReference>
<sequence length="519" mass="57069">MSTIPKHFGLKHKEESYVFKELEKVRQETRKDFLRFKQKLASMPAVDEGPVHGLQAPRPGGKECVFYSGPRTSKRSPPAKGPATLPAALGQEAPPGLGEAAAPGKTRPFCPQDFYLRSSAFLRLRPQKRPPVIASAVGTSKPVVLLPPPSPPAKPRARRESPSPAAAGRVLGPGRRRQASRDADPRAEARKAKERKVGSISEDSDAAAASRRRRLRIRTHFVRQSSTVDARQPSGSVAKAERESGPPGDTRQAAQLPALLPARAAPRSIEDIIASQQSEAQLASDQYFRELIESVLGQNYDIKMQDIPLIGKMYLKTPQMQAETSHTQAEQGLQINVEEPQMVKHLDLEEAVSSVFQIEQEDVIEWGVSDAESIVFKSQEISEVQPAQESRKPLKDGQPTTDPAKQSSLKVKSSKFLQIKGKEVKRIQKSKLGVPPQRPTKSLKLPRDQKLPKKIPAGCSTTLHLHHLCTTIPAQELPVDLHLASRVYHTADKQGHDTLLGTVGTSFLDGCFTNEEQRD</sequence>
<evidence type="ECO:0000313" key="3">
    <source>
        <dbReference type="RefSeq" id="XP_008585292.1"/>
    </source>
</evidence>
<feature type="compositionally biased region" description="Pro residues" evidence="1">
    <location>
        <begin position="145"/>
        <end position="154"/>
    </location>
</feature>
<feature type="compositionally biased region" description="Polar residues" evidence="1">
    <location>
        <begin position="379"/>
        <end position="388"/>
    </location>
</feature>
<feature type="compositionally biased region" description="Basic and acidic residues" evidence="1">
    <location>
        <begin position="179"/>
        <end position="197"/>
    </location>
</feature>